<comment type="similarity">
    <text evidence="2">Belongs to the short-chain dehydrogenases/reductases (SDR) family.</text>
</comment>
<dbReference type="GO" id="GO:0016491">
    <property type="term" value="F:oxidoreductase activity"/>
    <property type="evidence" value="ECO:0007669"/>
    <property type="project" value="UniProtKB-KW"/>
</dbReference>
<comment type="caution">
    <text evidence="3">The sequence shown here is derived from an EMBL/GenBank/DDBJ whole genome shotgun (WGS) entry which is preliminary data.</text>
</comment>
<accession>A0A846YCS2</accession>
<evidence type="ECO:0000313" key="3">
    <source>
        <dbReference type="EMBL" id="NKY54978.1"/>
    </source>
</evidence>
<keyword evidence="1" id="KW-0560">Oxidoreductase</keyword>
<dbReference type="RefSeq" id="WP_062970616.1">
    <property type="nucleotide sequence ID" value="NZ_JAAXOT010000001.1"/>
</dbReference>
<dbReference type="InterPro" id="IPR036291">
    <property type="entry name" value="NAD(P)-bd_dom_sf"/>
</dbReference>
<name>A0A846YCS2_9NOCA</name>
<proteinExistence type="inferred from homology"/>
<gene>
    <name evidence="3" type="ORF">HGA15_02150</name>
</gene>
<dbReference type="PRINTS" id="PR00081">
    <property type="entry name" value="GDHRDH"/>
</dbReference>
<dbReference type="InterPro" id="IPR002347">
    <property type="entry name" value="SDR_fam"/>
</dbReference>
<dbReference type="SUPFAM" id="SSF51735">
    <property type="entry name" value="NAD(P)-binding Rossmann-fold domains"/>
    <property type="match status" value="1"/>
</dbReference>
<dbReference type="PANTHER" id="PTHR43157">
    <property type="entry name" value="PHOSPHATIDYLINOSITOL-GLYCAN BIOSYNTHESIS CLASS F PROTEIN-RELATED"/>
    <property type="match status" value="1"/>
</dbReference>
<evidence type="ECO:0000313" key="4">
    <source>
        <dbReference type="Proteomes" id="UP000570678"/>
    </source>
</evidence>
<dbReference type="PRINTS" id="PR00080">
    <property type="entry name" value="SDRFAMILY"/>
</dbReference>
<dbReference type="Gene3D" id="3.40.50.720">
    <property type="entry name" value="NAD(P)-binding Rossmann-like Domain"/>
    <property type="match status" value="1"/>
</dbReference>
<dbReference type="PANTHER" id="PTHR43157:SF31">
    <property type="entry name" value="PHOSPHATIDYLINOSITOL-GLYCAN BIOSYNTHESIS CLASS F PROTEIN"/>
    <property type="match status" value="1"/>
</dbReference>
<sequence length="332" mass="36313">MPQPTSRPGWNPAEIPDLGGRTAVVTGANSGIGFETARILAEHGARVVLACRNLESASNAADRIRVVSPGAELECVHLDLMSLQSVRIAAEVLRSRNPRIDLLVNNAGAATRRYIRTPDGFEATLATNHLGPFALTGLLLDRLAPVPGARIVTVSSVTHRRTRLPFEDLHAERRRYRYMEAYGQSKLANLLFTFELQRRLTGLHAEAIAVAAHPGSARSQFSNNMGLLTRILTRMPWYLLVSWSQQPAAQGALSTIRAAVGENVRGGEFYGPTRLFGFKGRPELTRAAAHAYDEAAQARLWTESERLTGVEYPHALAVGEMVRDVGRNPGRP</sequence>
<evidence type="ECO:0000256" key="2">
    <source>
        <dbReference type="RuleBase" id="RU000363"/>
    </source>
</evidence>
<dbReference type="AlphaFoldDB" id="A0A846YCS2"/>
<dbReference type="CDD" id="cd05327">
    <property type="entry name" value="retinol-DH_like_SDR_c_like"/>
    <property type="match status" value="1"/>
</dbReference>
<dbReference type="EMBL" id="JAAXOT010000001">
    <property type="protein sequence ID" value="NKY54978.1"/>
    <property type="molecule type" value="Genomic_DNA"/>
</dbReference>
<protein>
    <submittedName>
        <fullName evidence="3">SDR family NAD(P)-dependent oxidoreductase</fullName>
    </submittedName>
</protein>
<organism evidence="3 4">
    <name type="scientific">Nocardia flavorosea</name>
    <dbReference type="NCBI Taxonomy" id="53429"/>
    <lineage>
        <taxon>Bacteria</taxon>
        <taxon>Bacillati</taxon>
        <taxon>Actinomycetota</taxon>
        <taxon>Actinomycetes</taxon>
        <taxon>Mycobacteriales</taxon>
        <taxon>Nocardiaceae</taxon>
        <taxon>Nocardia</taxon>
    </lineage>
</organism>
<dbReference type="Pfam" id="PF00106">
    <property type="entry name" value="adh_short"/>
    <property type="match status" value="1"/>
</dbReference>
<evidence type="ECO:0000256" key="1">
    <source>
        <dbReference type="ARBA" id="ARBA00023002"/>
    </source>
</evidence>
<dbReference type="NCBIfam" id="NF004846">
    <property type="entry name" value="PRK06197.1"/>
    <property type="match status" value="1"/>
</dbReference>
<dbReference type="Proteomes" id="UP000570678">
    <property type="component" value="Unassembled WGS sequence"/>
</dbReference>
<keyword evidence="4" id="KW-1185">Reference proteome</keyword>
<reference evidence="3 4" key="1">
    <citation type="submission" date="2020-04" db="EMBL/GenBank/DDBJ databases">
        <title>MicrobeNet Type strains.</title>
        <authorList>
            <person name="Nicholson A.C."/>
        </authorList>
    </citation>
    <scope>NUCLEOTIDE SEQUENCE [LARGE SCALE GENOMIC DNA]</scope>
    <source>
        <strain evidence="3 4">JCM 3332</strain>
    </source>
</reference>